<reference evidence="2 3" key="1">
    <citation type="submission" date="2016-10" db="EMBL/GenBank/DDBJ databases">
        <authorList>
            <person name="de Groot N.N."/>
        </authorList>
    </citation>
    <scope>NUCLEOTIDE SEQUENCE [LARGE SCALE GENOMIC DNA]</scope>
    <source>
        <strain evidence="2 3">HLD2</strain>
    </source>
</reference>
<evidence type="ECO:0000313" key="3">
    <source>
        <dbReference type="Proteomes" id="UP000199648"/>
    </source>
</evidence>
<dbReference type="InterPro" id="IPR007410">
    <property type="entry name" value="LpqE-like"/>
</dbReference>
<dbReference type="OrthoDB" id="9796962at2"/>
<name>A0A1G5QPU7_9GAMM</name>
<dbReference type="PANTHER" id="PTHR36302:SF1">
    <property type="entry name" value="COPPER CHAPERONE PCU(A)C"/>
    <property type="match status" value="1"/>
</dbReference>
<dbReference type="InterPro" id="IPR058248">
    <property type="entry name" value="Lxx211020-like"/>
</dbReference>
<accession>A0A1G5QPU7</accession>
<feature type="chain" id="PRO_5011706384" description="Copper(I)-binding protein" evidence="1">
    <location>
        <begin position="23"/>
        <end position="162"/>
    </location>
</feature>
<organism evidence="2 3">
    <name type="scientific">Thiohalomonas denitrificans</name>
    <dbReference type="NCBI Taxonomy" id="415747"/>
    <lineage>
        <taxon>Bacteria</taxon>
        <taxon>Pseudomonadati</taxon>
        <taxon>Pseudomonadota</taxon>
        <taxon>Gammaproteobacteria</taxon>
        <taxon>Thiohalomonadales</taxon>
        <taxon>Thiohalomonadaceae</taxon>
        <taxon>Thiohalomonas</taxon>
    </lineage>
</organism>
<evidence type="ECO:0000256" key="1">
    <source>
        <dbReference type="SAM" id="SignalP"/>
    </source>
</evidence>
<dbReference type="Gene3D" id="2.60.40.1890">
    <property type="entry name" value="PCu(A)C copper chaperone"/>
    <property type="match status" value="1"/>
</dbReference>
<gene>
    <name evidence="2" type="ORF">SAMN03097708_02523</name>
</gene>
<dbReference type="InterPro" id="IPR036182">
    <property type="entry name" value="PCuAC_sf"/>
</dbReference>
<dbReference type="EMBL" id="FMWD01000007">
    <property type="protein sequence ID" value="SCZ63656.1"/>
    <property type="molecule type" value="Genomic_DNA"/>
</dbReference>
<feature type="signal peptide" evidence="1">
    <location>
        <begin position="1"/>
        <end position="22"/>
    </location>
</feature>
<dbReference type="RefSeq" id="WP_092997679.1">
    <property type="nucleotide sequence ID" value="NZ_FMWD01000007.1"/>
</dbReference>
<evidence type="ECO:0008006" key="4">
    <source>
        <dbReference type="Google" id="ProtNLM"/>
    </source>
</evidence>
<dbReference type="STRING" id="415747.SAMN03097708_02523"/>
<dbReference type="PANTHER" id="PTHR36302">
    <property type="entry name" value="BLR7088 PROTEIN"/>
    <property type="match status" value="1"/>
</dbReference>
<keyword evidence="3" id="KW-1185">Reference proteome</keyword>
<dbReference type="Pfam" id="PF04314">
    <property type="entry name" value="PCuAC"/>
    <property type="match status" value="1"/>
</dbReference>
<sequence>MMKVLKTLMIPAFLCLSAAVQAAGNGVMVEDPWIREAPPTSKAMAGYMVLHNHGENERALVAAQSPAYDNVMLHRTIVEDGLAKMVHQMKVTIPAGGSVTFEPKGYHLMLMKPKQALKAGEKVPVTLEFANGEKMELMYEVRPGGSMGGMSGEKMDHSSMSH</sequence>
<dbReference type="Proteomes" id="UP000199648">
    <property type="component" value="Unassembled WGS sequence"/>
</dbReference>
<dbReference type="AlphaFoldDB" id="A0A1G5QPU7"/>
<protein>
    <recommendedName>
        <fullName evidence="4">Copper(I)-binding protein</fullName>
    </recommendedName>
</protein>
<proteinExistence type="predicted"/>
<keyword evidence="1" id="KW-0732">Signal</keyword>
<evidence type="ECO:0000313" key="2">
    <source>
        <dbReference type="EMBL" id="SCZ63656.1"/>
    </source>
</evidence>
<dbReference type="SUPFAM" id="SSF110087">
    <property type="entry name" value="DR1885-like metal-binding protein"/>
    <property type="match status" value="1"/>
</dbReference>